<dbReference type="SUPFAM" id="SSF52540">
    <property type="entry name" value="P-loop containing nucleoside triphosphate hydrolases"/>
    <property type="match status" value="1"/>
</dbReference>
<dbReference type="EMBL" id="KV953826">
    <property type="protein sequence ID" value="PIO23860.1"/>
    <property type="molecule type" value="Genomic_DNA"/>
</dbReference>
<dbReference type="Pfam" id="PF00685">
    <property type="entry name" value="Sulfotransfer_1"/>
    <property type="match status" value="1"/>
</dbReference>
<accession>A0A2G9R7M9</accession>
<dbReference type="InterPro" id="IPR000863">
    <property type="entry name" value="Sulfotransferase_dom"/>
</dbReference>
<dbReference type="AlphaFoldDB" id="A0A2G9R7M9"/>
<feature type="domain" description="Sulfotransferase" evidence="2">
    <location>
        <begin position="1"/>
        <end position="58"/>
    </location>
</feature>
<proteinExistence type="inferred from homology"/>
<dbReference type="InterPro" id="IPR027417">
    <property type="entry name" value="P-loop_NTPase"/>
</dbReference>
<dbReference type="GO" id="GO:0008146">
    <property type="term" value="F:sulfotransferase activity"/>
    <property type="evidence" value="ECO:0007669"/>
    <property type="project" value="InterPro"/>
</dbReference>
<evidence type="ECO:0000256" key="1">
    <source>
        <dbReference type="RuleBase" id="RU361155"/>
    </source>
</evidence>
<comment type="similarity">
    <text evidence="1">Belongs to the sulfotransferase 1 family.</text>
</comment>
<sequence length="81" mass="9705">MKADLTKALRKINDFYGLALKDEQIKLVQEKTTFFSMKEKSSNTHGDLGNVFFRKGKILKRIYPVLYKQTWRSWECFLQKR</sequence>
<dbReference type="Proteomes" id="UP000228934">
    <property type="component" value="Unassembled WGS sequence"/>
</dbReference>
<gene>
    <name evidence="3" type="ORF">AB205_0071750</name>
</gene>
<evidence type="ECO:0000313" key="3">
    <source>
        <dbReference type="EMBL" id="PIO23860.1"/>
    </source>
</evidence>
<dbReference type="Gene3D" id="3.40.50.300">
    <property type="entry name" value="P-loop containing nucleotide triphosphate hydrolases"/>
    <property type="match status" value="1"/>
</dbReference>
<reference evidence="4" key="1">
    <citation type="journal article" date="2017" name="Nat. Commun.">
        <title>The North American bullfrog draft genome provides insight into hormonal regulation of long noncoding RNA.</title>
        <authorList>
            <person name="Hammond S.A."/>
            <person name="Warren R.L."/>
            <person name="Vandervalk B.P."/>
            <person name="Kucuk E."/>
            <person name="Khan H."/>
            <person name="Gibb E.A."/>
            <person name="Pandoh P."/>
            <person name="Kirk H."/>
            <person name="Zhao Y."/>
            <person name="Jones M."/>
            <person name="Mungall A.J."/>
            <person name="Coope R."/>
            <person name="Pleasance S."/>
            <person name="Moore R.A."/>
            <person name="Holt R.A."/>
            <person name="Round J.M."/>
            <person name="Ohora S."/>
            <person name="Walle B.V."/>
            <person name="Veldhoen N."/>
            <person name="Helbing C.C."/>
            <person name="Birol I."/>
        </authorList>
    </citation>
    <scope>NUCLEOTIDE SEQUENCE [LARGE SCALE GENOMIC DNA]</scope>
</reference>
<dbReference type="EC" id="2.8.2.-" evidence="1"/>
<name>A0A2G9R7M9_AQUCT</name>
<keyword evidence="4" id="KW-1185">Reference proteome</keyword>
<organism evidence="3 4">
    <name type="scientific">Aquarana catesbeiana</name>
    <name type="common">American bullfrog</name>
    <name type="synonym">Rana catesbeiana</name>
    <dbReference type="NCBI Taxonomy" id="8400"/>
    <lineage>
        <taxon>Eukaryota</taxon>
        <taxon>Metazoa</taxon>
        <taxon>Chordata</taxon>
        <taxon>Craniata</taxon>
        <taxon>Vertebrata</taxon>
        <taxon>Euteleostomi</taxon>
        <taxon>Amphibia</taxon>
        <taxon>Batrachia</taxon>
        <taxon>Anura</taxon>
        <taxon>Neobatrachia</taxon>
        <taxon>Ranoidea</taxon>
        <taxon>Ranidae</taxon>
        <taxon>Aquarana</taxon>
    </lineage>
</organism>
<dbReference type="OrthoDB" id="205623at2759"/>
<evidence type="ECO:0000313" key="4">
    <source>
        <dbReference type="Proteomes" id="UP000228934"/>
    </source>
</evidence>
<keyword evidence="1" id="KW-0808">Transferase</keyword>
<evidence type="ECO:0000259" key="2">
    <source>
        <dbReference type="Pfam" id="PF00685"/>
    </source>
</evidence>
<protein>
    <recommendedName>
        <fullName evidence="1">Sulfotransferase</fullName>
        <ecNumber evidence="1">2.8.2.-</ecNumber>
    </recommendedName>
</protein>